<proteinExistence type="predicted"/>
<sequence>MSAMNAALDSLQQPAQTFAERRKLHQEYQSAIRQLREDLVLSPDAASSYCSTYMFALYEMLVNLDSEDRTWQIHLDGFLTLLRQRPSSCGTGQVAILMEALTRSDNSDTTEITLSNNLQDDLDKASLIIDIAKLRLKAVAHNLHHLVTATPYPRKLDIQKTRVSLKRVQRDISTVPSLLLATLRPDSIALQNEYRTIVVVLAYLLLQCGAKLQPTSSYEETREFQNLARVAREAVDGICASVACALAYPRERAFQRFDFRDCFTALSMIWPLTAALKGTGIDGERQEWIRGALWRIGEEGCVPKALSLSITPSEEIGFVDVLAGLTVTGVASPR</sequence>
<accession>A0A9P4R2W2</accession>
<comment type="caution">
    <text evidence="1">The sequence shown here is derived from an EMBL/GenBank/DDBJ whole genome shotgun (WGS) entry which is preliminary data.</text>
</comment>
<reference evidence="1" key="1">
    <citation type="journal article" date="2020" name="Stud. Mycol.">
        <title>101 Dothideomycetes genomes: a test case for predicting lifestyles and emergence of pathogens.</title>
        <authorList>
            <person name="Haridas S."/>
            <person name="Albert R."/>
            <person name="Binder M."/>
            <person name="Bloem J."/>
            <person name="Labutti K."/>
            <person name="Salamov A."/>
            <person name="Andreopoulos B."/>
            <person name="Baker S."/>
            <person name="Barry K."/>
            <person name="Bills G."/>
            <person name="Bluhm B."/>
            <person name="Cannon C."/>
            <person name="Castanera R."/>
            <person name="Culley D."/>
            <person name="Daum C."/>
            <person name="Ezra D."/>
            <person name="Gonzalez J."/>
            <person name="Henrissat B."/>
            <person name="Kuo A."/>
            <person name="Liang C."/>
            <person name="Lipzen A."/>
            <person name="Lutzoni F."/>
            <person name="Magnuson J."/>
            <person name="Mondo S."/>
            <person name="Nolan M."/>
            <person name="Ohm R."/>
            <person name="Pangilinan J."/>
            <person name="Park H.-J."/>
            <person name="Ramirez L."/>
            <person name="Alfaro M."/>
            <person name="Sun H."/>
            <person name="Tritt A."/>
            <person name="Yoshinaga Y."/>
            <person name="Zwiers L.-H."/>
            <person name="Turgeon B."/>
            <person name="Goodwin S."/>
            <person name="Spatafora J."/>
            <person name="Crous P."/>
            <person name="Grigoriev I."/>
        </authorList>
    </citation>
    <scope>NUCLEOTIDE SEQUENCE</scope>
    <source>
        <strain evidence="1">CBS 125425</strain>
    </source>
</reference>
<dbReference type="PANTHER" id="PTHR38791">
    <property type="entry name" value="ZN(II)2CYS6 TRANSCRIPTION FACTOR (EUROFUNG)-RELATED-RELATED"/>
    <property type="match status" value="1"/>
</dbReference>
<dbReference type="InterPro" id="IPR053175">
    <property type="entry name" value="DHMBA_Reg_Transcription_Factor"/>
</dbReference>
<protein>
    <submittedName>
        <fullName evidence="1">Uncharacterized protein</fullName>
    </submittedName>
</protein>
<dbReference type="AlphaFoldDB" id="A0A9P4R2W2"/>
<dbReference type="OrthoDB" id="4226149at2759"/>
<dbReference type="Proteomes" id="UP000799444">
    <property type="component" value="Unassembled WGS sequence"/>
</dbReference>
<gene>
    <name evidence="1" type="ORF">EJ04DRAFT_562785</name>
</gene>
<dbReference type="EMBL" id="ML996129">
    <property type="protein sequence ID" value="KAF2736015.1"/>
    <property type="molecule type" value="Genomic_DNA"/>
</dbReference>
<evidence type="ECO:0000313" key="1">
    <source>
        <dbReference type="EMBL" id="KAF2736015.1"/>
    </source>
</evidence>
<organism evidence="1 2">
    <name type="scientific">Polyplosphaeria fusca</name>
    <dbReference type="NCBI Taxonomy" id="682080"/>
    <lineage>
        <taxon>Eukaryota</taxon>
        <taxon>Fungi</taxon>
        <taxon>Dikarya</taxon>
        <taxon>Ascomycota</taxon>
        <taxon>Pezizomycotina</taxon>
        <taxon>Dothideomycetes</taxon>
        <taxon>Pleosporomycetidae</taxon>
        <taxon>Pleosporales</taxon>
        <taxon>Tetraplosphaeriaceae</taxon>
        <taxon>Polyplosphaeria</taxon>
    </lineage>
</organism>
<evidence type="ECO:0000313" key="2">
    <source>
        <dbReference type="Proteomes" id="UP000799444"/>
    </source>
</evidence>
<keyword evidence="2" id="KW-1185">Reference proteome</keyword>
<name>A0A9P4R2W2_9PLEO</name>